<organism evidence="1 2">
    <name type="scientific">Calocera cornea HHB12733</name>
    <dbReference type="NCBI Taxonomy" id="1353952"/>
    <lineage>
        <taxon>Eukaryota</taxon>
        <taxon>Fungi</taxon>
        <taxon>Dikarya</taxon>
        <taxon>Basidiomycota</taxon>
        <taxon>Agaricomycotina</taxon>
        <taxon>Dacrymycetes</taxon>
        <taxon>Dacrymycetales</taxon>
        <taxon>Dacrymycetaceae</taxon>
        <taxon>Calocera</taxon>
    </lineage>
</organism>
<reference evidence="1 2" key="1">
    <citation type="journal article" date="2016" name="Mol. Biol. Evol.">
        <title>Comparative Genomics of Early-Diverging Mushroom-Forming Fungi Provides Insights into the Origins of Lignocellulose Decay Capabilities.</title>
        <authorList>
            <person name="Nagy L.G."/>
            <person name="Riley R."/>
            <person name="Tritt A."/>
            <person name="Adam C."/>
            <person name="Daum C."/>
            <person name="Floudas D."/>
            <person name="Sun H."/>
            <person name="Yadav J.S."/>
            <person name="Pangilinan J."/>
            <person name="Larsson K.H."/>
            <person name="Matsuura K."/>
            <person name="Barry K."/>
            <person name="Labutti K."/>
            <person name="Kuo R."/>
            <person name="Ohm R.A."/>
            <person name="Bhattacharya S.S."/>
            <person name="Shirouzu T."/>
            <person name="Yoshinaga Y."/>
            <person name="Martin F.M."/>
            <person name="Grigoriev I.V."/>
            <person name="Hibbett D.S."/>
        </authorList>
    </citation>
    <scope>NUCLEOTIDE SEQUENCE [LARGE SCALE GENOMIC DNA]</scope>
    <source>
        <strain evidence="1 2">HHB12733</strain>
    </source>
</reference>
<dbReference type="Proteomes" id="UP000076842">
    <property type="component" value="Unassembled WGS sequence"/>
</dbReference>
<dbReference type="InParanoid" id="A0A165GMG0"/>
<name>A0A165GMG0_9BASI</name>
<accession>A0A165GMG0</accession>
<dbReference type="AlphaFoldDB" id="A0A165GMG0"/>
<evidence type="ECO:0000313" key="1">
    <source>
        <dbReference type="EMBL" id="KZT58251.1"/>
    </source>
</evidence>
<keyword evidence="2" id="KW-1185">Reference proteome</keyword>
<proteinExistence type="predicted"/>
<protein>
    <submittedName>
        <fullName evidence="1">Uncharacterized protein</fullName>
    </submittedName>
</protein>
<dbReference type="EMBL" id="KV423953">
    <property type="protein sequence ID" value="KZT58251.1"/>
    <property type="molecule type" value="Genomic_DNA"/>
</dbReference>
<evidence type="ECO:0000313" key="2">
    <source>
        <dbReference type="Proteomes" id="UP000076842"/>
    </source>
</evidence>
<gene>
    <name evidence="1" type="ORF">CALCODRAFT_495171</name>
</gene>
<sequence length="241" mass="26567">MASLAERCPEMVVLTDYPDEDRWMRCKPNWGGRGAAALSSAYPRSCMGREYSAVVSTPSFWPGRVPYAHPRPPRPPRPPHTVHRAFPRLCSPPSSQIHQLRTRTSSWEDTHSIRSSIHPSSLLRKLGGIGGVGHGWAMAGQRGDWAQRGAEQGGYGRAREEGEGIGRQMTMHALAGMPVCCSLLGLCCLGAHPTNGTRSTNSIYNPTDPFSVAKPWDALCSICIDNMSHCTSENRIRFERR</sequence>